<dbReference type="EMBL" id="SWFS01000034">
    <property type="protein sequence ID" value="KAA8917457.1"/>
    <property type="molecule type" value="Genomic_DNA"/>
</dbReference>
<organism evidence="2 3">
    <name type="scientific">Trichomonascus ciferrii</name>
    <dbReference type="NCBI Taxonomy" id="44093"/>
    <lineage>
        <taxon>Eukaryota</taxon>
        <taxon>Fungi</taxon>
        <taxon>Dikarya</taxon>
        <taxon>Ascomycota</taxon>
        <taxon>Saccharomycotina</taxon>
        <taxon>Dipodascomycetes</taxon>
        <taxon>Dipodascales</taxon>
        <taxon>Trichomonascaceae</taxon>
        <taxon>Trichomonascus</taxon>
        <taxon>Trichomonascus ciferrii complex</taxon>
    </lineage>
</organism>
<dbReference type="PANTHER" id="PTHR10672">
    <property type="entry name" value="ADDUCIN"/>
    <property type="match status" value="1"/>
</dbReference>
<evidence type="ECO:0000259" key="1">
    <source>
        <dbReference type="SMART" id="SM01007"/>
    </source>
</evidence>
<evidence type="ECO:0000313" key="3">
    <source>
        <dbReference type="Proteomes" id="UP000761534"/>
    </source>
</evidence>
<name>A0A642VDK6_9ASCO</name>
<gene>
    <name evidence="2" type="ORF">TRICI_000406</name>
</gene>
<dbReference type="FunFam" id="3.40.225.10:FF:000009">
    <property type="entry name" value="Class II aldolase/adducin N-terminal"/>
    <property type="match status" value="1"/>
</dbReference>
<proteinExistence type="predicted"/>
<dbReference type="AlphaFoldDB" id="A0A642VDK6"/>
<dbReference type="SMART" id="SM01007">
    <property type="entry name" value="Aldolase_II"/>
    <property type="match status" value="1"/>
</dbReference>
<dbReference type="InterPro" id="IPR036409">
    <property type="entry name" value="Aldolase_II/adducin_N_sf"/>
</dbReference>
<protein>
    <recommendedName>
        <fullName evidence="1">Class II aldolase/adducin N-terminal domain-containing protein</fullName>
    </recommendedName>
</protein>
<keyword evidence="3" id="KW-1185">Reference proteome</keyword>
<dbReference type="SUPFAM" id="SSF53639">
    <property type="entry name" value="AraD/HMP-PK domain-like"/>
    <property type="match status" value="1"/>
</dbReference>
<dbReference type="InterPro" id="IPR001303">
    <property type="entry name" value="Aldolase_II/adducin_N"/>
</dbReference>
<feature type="domain" description="Class II aldolase/adducin N-terminal" evidence="1">
    <location>
        <begin position="46"/>
        <end position="227"/>
    </location>
</feature>
<reference evidence="2" key="1">
    <citation type="journal article" date="2019" name="G3 (Bethesda)">
        <title>Genome Assemblies of Two Rare Opportunistic Yeast Pathogens: Diutina rugosa (syn. Candida rugosa) and Trichomonascus ciferrii (syn. Candida ciferrii).</title>
        <authorList>
            <person name="Mixao V."/>
            <person name="Saus E."/>
            <person name="Hansen A.P."/>
            <person name="Lass-Florl C."/>
            <person name="Gabaldon T."/>
        </authorList>
    </citation>
    <scope>NUCLEOTIDE SEQUENCE</scope>
    <source>
        <strain evidence="2">CBS 4856</strain>
    </source>
</reference>
<dbReference type="GO" id="GO:0005856">
    <property type="term" value="C:cytoskeleton"/>
    <property type="evidence" value="ECO:0007669"/>
    <property type="project" value="TreeGrafter"/>
</dbReference>
<dbReference type="Proteomes" id="UP000761534">
    <property type="component" value="Unassembled WGS sequence"/>
</dbReference>
<sequence length="277" mass="30738">MSATATSTSRGYSLNAQGAQNISMGEIPFKIPQFADPYAKRQWMLEHMAGAFRVFARKDYTEGSAGHISLRDPVDPNTFWINPLGVHYALLKASDMVHVDEEGHVIGGSRKAVNAAGFRIHSAIHKARPDVHAACHTHSIYGKTYSAFGAPLEMINQDACIFYQAHAVYNDFGGIVLEQEEGEKIAQALGDNKAVILKNHGLLTVGSTVDEAAYLFTVMERSCQAQLMADASKKTPAIIPHEDALYTYNHTSDPDSLYLEFQPDYEYELHQNPEFKW</sequence>
<dbReference type="Gene3D" id="3.40.225.10">
    <property type="entry name" value="Class II aldolase/adducin N-terminal domain"/>
    <property type="match status" value="1"/>
</dbReference>
<evidence type="ECO:0000313" key="2">
    <source>
        <dbReference type="EMBL" id="KAA8917457.1"/>
    </source>
</evidence>
<dbReference type="NCBIfam" id="NF004855">
    <property type="entry name" value="PRK06208.1"/>
    <property type="match status" value="1"/>
</dbReference>
<accession>A0A642VDK6</accession>
<dbReference type="GO" id="GO:0051015">
    <property type="term" value="F:actin filament binding"/>
    <property type="evidence" value="ECO:0007669"/>
    <property type="project" value="TreeGrafter"/>
</dbReference>
<dbReference type="OrthoDB" id="3238794at2759"/>
<dbReference type="VEuPathDB" id="FungiDB:TRICI_000406"/>
<dbReference type="InterPro" id="IPR051017">
    <property type="entry name" value="Aldolase-II_Adducin_sf"/>
</dbReference>
<comment type="caution">
    <text evidence="2">The sequence shown here is derived from an EMBL/GenBank/DDBJ whole genome shotgun (WGS) entry which is preliminary data.</text>
</comment>
<dbReference type="PANTHER" id="PTHR10672:SF25">
    <property type="entry name" value="MEIOTICALLY UP-REGULATED GENE 14 PROTEIN"/>
    <property type="match status" value="1"/>
</dbReference>
<dbReference type="Pfam" id="PF00596">
    <property type="entry name" value="Aldolase_II"/>
    <property type="match status" value="1"/>
</dbReference>